<name>A0A485KJA1_9STRA</name>
<evidence type="ECO:0000256" key="1">
    <source>
        <dbReference type="ARBA" id="ARBA00008887"/>
    </source>
</evidence>
<dbReference type="InterPro" id="IPR026983">
    <property type="entry name" value="DHC"/>
</dbReference>
<dbReference type="EMBL" id="CAADRA010005108">
    <property type="protein sequence ID" value="VFT84963.1"/>
    <property type="molecule type" value="Genomic_DNA"/>
</dbReference>
<dbReference type="GO" id="GO:0007018">
    <property type="term" value="P:microtubule-based movement"/>
    <property type="evidence" value="ECO:0007669"/>
    <property type="project" value="InterPro"/>
</dbReference>
<sequence>MVAAGLPSPRQMREWNTLSASSNPSTGPRTLTRFGRSCRSSRPPFAKLCKEVFHARAEANDNVLFLAPLLPWFEKMERETDFTALPDLFRPILHSILLVWKWSRFYNTPPRLVVLVRQICNELIRKAFAYMNGKQLFDLIDADETLKAMNSSGASRRPIVKNELEKKHALLIASYNQDLHAVQQVFVEKRDTPPIAYNFPPFAGAVTWCRGLLDRVAYPMEKLKRLNRSVLEREDSKEVIKMYTNLVASLMEYETASSVALQAARHERRHALEGNARAPRHPTLRRRHPRELCRQRSRVCKLTKYEYLWSTDLNQMFAAFLATAWVHTADATTLETTTDLNRADLSGPLLDLTKFDDKMRRRQHSRRGMRCCGKRPTSTPSPTQSRTSPRRCSSVRPKSATGSSTRKWTLDAHGRDAPAHPTAPLARDARAALEDAPHRDAQVRVEYDATMDETVLKLWFTVQQTWLSLERIFMRSDDIRLQLPHDTKRFESIDAQLKELYADIQGRLGILDACGNATREPMLKELHGELEVCQKALNQYLDAKKDVFPRF</sequence>
<evidence type="ECO:0000313" key="6">
    <source>
        <dbReference type="EMBL" id="VFT84963.1"/>
    </source>
</evidence>
<organism evidence="6 7">
    <name type="scientific">Aphanomyces stellatus</name>
    <dbReference type="NCBI Taxonomy" id="120398"/>
    <lineage>
        <taxon>Eukaryota</taxon>
        <taxon>Sar</taxon>
        <taxon>Stramenopiles</taxon>
        <taxon>Oomycota</taxon>
        <taxon>Saprolegniomycetes</taxon>
        <taxon>Saprolegniales</taxon>
        <taxon>Verrucalvaceae</taxon>
        <taxon>Aphanomyces</taxon>
    </lineage>
</organism>
<reference evidence="6 7" key="1">
    <citation type="submission" date="2019-03" db="EMBL/GenBank/DDBJ databases">
        <authorList>
            <person name="Gaulin E."/>
            <person name="Dumas B."/>
        </authorList>
    </citation>
    <scope>NUCLEOTIDE SEQUENCE [LARGE SCALE GENOMIC DNA]</scope>
    <source>
        <strain evidence="6">CBS 568.67</strain>
    </source>
</reference>
<dbReference type="Pfam" id="PF08393">
    <property type="entry name" value="DHC_N2"/>
    <property type="match status" value="1"/>
</dbReference>
<proteinExistence type="inferred from homology"/>
<keyword evidence="7" id="KW-1185">Reference proteome</keyword>
<feature type="region of interest" description="Disordered" evidence="2">
    <location>
        <begin position="356"/>
        <end position="422"/>
    </location>
</feature>
<evidence type="ECO:0000313" key="5">
    <source>
        <dbReference type="EMBL" id="KAF0701432.1"/>
    </source>
</evidence>
<feature type="domain" description="Dynein heavy chain tail" evidence="3">
    <location>
        <begin position="40"/>
        <end position="151"/>
    </location>
</feature>
<feature type="compositionally biased region" description="Low complexity" evidence="2">
    <location>
        <begin position="375"/>
        <end position="394"/>
    </location>
</feature>
<dbReference type="InterPro" id="IPR013602">
    <property type="entry name" value="Dynein_heavy_linker"/>
</dbReference>
<feature type="domain" description="Dynein heavy chain linker" evidence="4">
    <location>
        <begin position="453"/>
        <end position="551"/>
    </location>
</feature>
<evidence type="ECO:0000256" key="2">
    <source>
        <dbReference type="SAM" id="MobiDB-lite"/>
    </source>
</evidence>
<dbReference type="OrthoDB" id="424310at2759"/>
<dbReference type="InterPro" id="IPR042222">
    <property type="entry name" value="Dynein_2_N"/>
</dbReference>
<feature type="compositionally biased region" description="Polar residues" evidence="2">
    <location>
        <begin position="14"/>
        <end position="29"/>
    </location>
</feature>
<evidence type="ECO:0000259" key="4">
    <source>
        <dbReference type="Pfam" id="PF08393"/>
    </source>
</evidence>
<dbReference type="GO" id="GO:0051959">
    <property type="term" value="F:dynein light intermediate chain binding"/>
    <property type="evidence" value="ECO:0007669"/>
    <property type="project" value="InterPro"/>
</dbReference>
<evidence type="ECO:0000313" key="7">
    <source>
        <dbReference type="Proteomes" id="UP000332933"/>
    </source>
</evidence>
<gene>
    <name evidence="6" type="primary">Aste57867_8074</name>
    <name evidence="5" type="ORF">As57867_008044</name>
    <name evidence="6" type="ORF">ASTE57867_8074</name>
</gene>
<feature type="compositionally biased region" description="Basic residues" evidence="2">
    <location>
        <begin position="360"/>
        <end position="373"/>
    </location>
</feature>
<feature type="region of interest" description="Disordered" evidence="2">
    <location>
        <begin position="14"/>
        <end position="33"/>
    </location>
</feature>
<dbReference type="AlphaFoldDB" id="A0A485KJA1"/>
<comment type="similarity">
    <text evidence="1">Belongs to the dynein heavy chain family.</text>
</comment>
<accession>A0A485KJA1</accession>
<dbReference type="PANTHER" id="PTHR46532">
    <property type="entry name" value="MALE FERTILITY FACTOR KL5"/>
    <property type="match status" value="1"/>
</dbReference>
<feature type="compositionally biased region" description="Basic and acidic residues" evidence="2">
    <location>
        <begin position="408"/>
        <end position="418"/>
    </location>
</feature>
<evidence type="ECO:0000259" key="3">
    <source>
        <dbReference type="Pfam" id="PF08385"/>
    </source>
</evidence>
<protein>
    <submittedName>
        <fullName evidence="6">Aste57867_8074 protein</fullName>
    </submittedName>
</protein>
<dbReference type="Pfam" id="PF08385">
    <property type="entry name" value="DHC_N1"/>
    <property type="match status" value="2"/>
</dbReference>
<dbReference type="EMBL" id="VJMH01005087">
    <property type="protein sequence ID" value="KAF0701432.1"/>
    <property type="molecule type" value="Genomic_DNA"/>
</dbReference>
<dbReference type="InterPro" id="IPR013594">
    <property type="entry name" value="Dynein_heavy_tail"/>
</dbReference>
<dbReference type="GO" id="GO:0045505">
    <property type="term" value="F:dynein intermediate chain binding"/>
    <property type="evidence" value="ECO:0007669"/>
    <property type="project" value="InterPro"/>
</dbReference>
<dbReference type="GO" id="GO:0005858">
    <property type="term" value="C:axonemal dynein complex"/>
    <property type="evidence" value="ECO:0007669"/>
    <property type="project" value="TreeGrafter"/>
</dbReference>
<dbReference type="Proteomes" id="UP000332933">
    <property type="component" value="Unassembled WGS sequence"/>
</dbReference>
<reference evidence="5" key="2">
    <citation type="submission" date="2019-06" db="EMBL/GenBank/DDBJ databases">
        <title>Genomics analysis of Aphanomyces spp. identifies a new class of oomycete effector associated with host adaptation.</title>
        <authorList>
            <person name="Gaulin E."/>
        </authorList>
    </citation>
    <scope>NUCLEOTIDE SEQUENCE</scope>
    <source>
        <strain evidence="5">CBS 578.67</strain>
    </source>
</reference>
<dbReference type="PANTHER" id="PTHR46532:SF4">
    <property type="entry name" value="AAA+ ATPASE DOMAIN-CONTAINING PROTEIN"/>
    <property type="match status" value="1"/>
</dbReference>
<dbReference type="Gene3D" id="1.20.140.100">
    <property type="entry name" value="Dynein heavy chain, N-terminal domain 2"/>
    <property type="match status" value="1"/>
</dbReference>
<feature type="domain" description="Dynein heavy chain tail" evidence="3">
    <location>
        <begin position="155"/>
        <end position="255"/>
    </location>
</feature>